<dbReference type="PANTHER" id="PTHR39550">
    <property type="entry name" value="SLL0658 PROTEIN"/>
    <property type="match status" value="1"/>
</dbReference>
<organism evidence="1 2">
    <name type="scientific">Candidatus Venteria ishoeyi</name>
    <dbReference type="NCBI Taxonomy" id="1899563"/>
    <lineage>
        <taxon>Bacteria</taxon>
        <taxon>Pseudomonadati</taxon>
        <taxon>Pseudomonadota</taxon>
        <taxon>Gammaproteobacteria</taxon>
        <taxon>Thiotrichales</taxon>
        <taxon>Thiotrichaceae</taxon>
        <taxon>Venteria</taxon>
    </lineage>
</organism>
<evidence type="ECO:0008006" key="3">
    <source>
        <dbReference type="Google" id="ProtNLM"/>
    </source>
</evidence>
<dbReference type="OrthoDB" id="5624669at2"/>
<gene>
    <name evidence="1" type="ORF">MBHS_02283</name>
</gene>
<dbReference type="Proteomes" id="UP000236724">
    <property type="component" value="Unassembled WGS sequence"/>
</dbReference>
<dbReference type="EMBL" id="FMSV02000492">
    <property type="protein sequence ID" value="SEH06421.1"/>
    <property type="molecule type" value="Genomic_DNA"/>
</dbReference>
<dbReference type="PANTHER" id="PTHR39550:SF1">
    <property type="entry name" value="SLL0658 PROTEIN"/>
    <property type="match status" value="1"/>
</dbReference>
<reference evidence="1 2" key="1">
    <citation type="submission" date="2016-10" db="EMBL/GenBank/DDBJ databases">
        <authorList>
            <person name="de Groot N.N."/>
        </authorList>
    </citation>
    <scope>NUCLEOTIDE SEQUENCE [LARGE SCALE GENOMIC DNA]</scope>
    <source>
        <strain evidence="1">MBHS1</strain>
    </source>
</reference>
<protein>
    <recommendedName>
        <fullName evidence="3">PIN domain-containing protein</fullName>
    </recommendedName>
</protein>
<dbReference type="AlphaFoldDB" id="A0A1H6FAM2"/>
<name>A0A1H6FAM2_9GAMM</name>
<sequence>MILVSNTGPLIALAKLDRLNLLHEMMPDGIFIPPTIQREFWAKIGPESTALDAALESFIQVQHPQNVPPHVDVATLHLDEGEKQAIRLAASLDSELILLLDDKAGRQAATKLEIPVTGTAGFLLSAKKRGFIEAVSPLLLALREHGYWLSDSLLEHVQKLAGE</sequence>
<evidence type="ECO:0000313" key="2">
    <source>
        <dbReference type="Proteomes" id="UP000236724"/>
    </source>
</evidence>
<dbReference type="InterPro" id="IPR021799">
    <property type="entry name" value="PIN-like_prokaryotic"/>
</dbReference>
<proteinExistence type="predicted"/>
<dbReference type="RefSeq" id="WP_103920206.1">
    <property type="nucleotide sequence ID" value="NZ_FMSV02000492.1"/>
</dbReference>
<keyword evidence="2" id="KW-1185">Reference proteome</keyword>
<accession>A0A1H6FAM2</accession>
<evidence type="ECO:0000313" key="1">
    <source>
        <dbReference type="EMBL" id="SEH06421.1"/>
    </source>
</evidence>
<dbReference type="Pfam" id="PF11848">
    <property type="entry name" value="DUF3368"/>
    <property type="match status" value="1"/>
</dbReference>